<feature type="compositionally biased region" description="Low complexity" evidence="2">
    <location>
        <begin position="884"/>
        <end position="897"/>
    </location>
</feature>
<dbReference type="OrthoDB" id="8000983at2759"/>
<feature type="coiled-coil region" evidence="1">
    <location>
        <begin position="413"/>
        <end position="440"/>
    </location>
</feature>
<feature type="region of interest" description="Disordered" evidence="2">
    <location>
        <begin position="863"/>
        <end position="907"/>
    </location>
</feature>
<proteinExistence type="predicted"/>
<feature type="coiled-coil region" evidence="1">
    <location>
        <begin position="176"/>
        <end position="203"/>
    </location>
</feature>
<feature type="compositionally biased region" description="Basic residues" evidence="2">
    <location>
        <begin position="865"/>
        <end position="883"/>
    </location>
</feature>
<name>A0A484N3E3_9ASTE</name>
<dbReference type="PANTHER" id="PTHR35046">
    <property type="entry name" value="ZINC KNUCKLE (CCHC-TYPE) FAMILY PROTEIN"/>
    <property type="match status" value="1"/>
</dbReference>
<dbReference type="Pfam" id="PF14223">
    <property type="entry name" value="Retrotran_gag_2"/>
    <property type="match status" value="1"/>
</dbReference>
<feature type="domain" description="Retrotransposon gag" evidence="3">
    <location>
        <begin position="527"/>
        <end position="625"/>
    </location>
</feature>
<dbReference type="EMBL" id="OOIL02005746">
    <property type="protein sequence ID" value="VFQ95821.1"/>
    <property type="molecule type" value="Genomic_DNA"/>
</dbReference>
<protein>
    <recommendedName>
        <fullName evidence="3">Retrotransposon gag domain-containing protein</fullName>
    </recommendedName>
</protein>
<feature type="region of interest" description="Disordered" evidence="2">
    <location>
        <begin position="451"/>
        <end position="487"/>
    </location>
</feature>
<reference evidence="4 5" key="1">
    <citation type="submission" date="2018-04" db="EMBL/GenBank/DDBJ databases">
        <authorList>
            <person name="Vogel A."/>
        </authorList>
    </citation>
    <scope>NUCLEOTIDE SEQUENCE [LARGE SCALE GENOMIC DNA]</scope>
</reference>
<dbReference type="InterPro" id="IPR005162">
    <property type="entry name" value="Retrotrans_gag_dom"/>
</dbReference>
<evidence type="ECO:0000313" key="4">
    <source>
        <dbReference type="EMBL" id="VFQ95821.1"/>
    </source>
</evidence>
<sequence>MKRLGRGTAESIRFCRFRHNTRRFCCFCLFRHNARRPPPCTQAADLRHIDRRLYRPATVAAAAVLRNCRCRQEVDGAAIGPSSQRPEVLCRSRRRRAAFAAGPRGAGLTEPLKKSVEASEIEEKKPGFGDLQGDCGGVGGRVDYQSRVHQRLWHGVFGQGFKGREKRSHTIQNMSHEDLAADQKKLKKELDLLRKKIGEFKNSVDIPTFEGSNDPEKFLKWLAKVEHVFTLKDIPEDKKVKLVVAKFQKHASTWWASVAAKRNLQGKAKNFKATILTFFSSETSLKSKTRSTVSSHSRNSSGSFFPSKVGMSTLKSKPSLALGFTVPLELVSSSRSLPCSSLSFIFVSLATSLAKYSTWAFKAALEAMSSSWDIVWDSFDMVEVDRGTKNTLPLFPHFFILVPIIFFLITMSNQSQNLTNEELQTSNAALKAQVEYLAKQVAQLTKMKLRMADTPEESDEEQEIETHPTEDSNTNAGGSSHEKGTTDFKVDLPTFEGKNDPDEFLEWLETVERVFDFKDIPEDKKVKIVTLKLRKYASTWWTNTCTKRRREGKVPITSWLKMRALMKKKFLPEQYVRDNFARLQQLRQGTRTVEDYTREFEELLMRCDLQEDDSQTLVRYLFGLNTQIANVLELQPYDTFKELSKLALRMSNNNHNLTLCSILDKDKLIGPNFLDWQRNLVIILRLEKKEYVLERAIPPVPAANASRAIKDTYEKHVDDDNEVACLMLATMTSDLQKHHESMKAYDMILHLRQLYQGQARHERFQISKALFSCKLSVGNPVGPHVLKIIGYVQTLEKLGFELRTELATDLILQSLPELYKQFVVNYEMHELDKPLPELLKMLQTAEESLMKGKGNSVLLVQGEKGKKKFKKAKKNGPKGKGNTKPKSNSSKLKPKWSGQRFHLSSLW</sequence>
<dbReference type="Pfam" id="PF03732">
    <property type="entry name" value="Retrotrans_gag"/>
    <property type="match status" value="1"/>
</dbReference>
<feature type="compositionally biased region" description="Acidic residues" evidence="2">
    <location>
        <begin position="454"/>
        <end position="463"/>
    </location>
</feature>
<keyword evidence="1" id="KW-0175">Coiled coil</keyword>
<evidence type="ECO:0000256" key="1">
    <source>
        <dbReference type="SAM" id="Coils"/>
    </source>
</evidence>
<accession>A0A484N3E3</accession>
<dbReference type="PANTHER" id="PTHR35046:SF21">
    <property type="entry name" value="RETROTRANSPOSON GAG DOMAIN-CONTAINING PROTEIN-RELATED"/>
    <property type="match status" value="1"/>
</dbReference>
<gene>
    <name evidence="4" type="ORF">CCAM_LOCUS37597</name>
</gene>
<evidence type="ECO:0000259" key="3">
    <source>
        <dbReference type="Pfam" id="PF03732"/>
    </source>
</evidence>
<dbReference type="AlphaFoldDB" id="A0A484N3E3"/>
<evidence type="ECO:0000256" key="2">
    <source>
        <dbReference type="SAM" id="MobiDB-lite"/>
    </source>
</evidence>
<dbReference type="Proteomes" id="UP000595140">
    <property type="component" value="Unassembled WGS sequence"/>
</dbReference>
<evidence type="ECO:0000313" key="5">
    <source>
        <dbReference type="Proteomes" id="UP000595140"/>
    </source>
</evidence>
<organism evidence="4 5">
    <name type="scientific">Cuscuta campestris</name>
    <dbReference type="NCBI Taxonomy" id="132261"/>
    <lineage>
        <taxon>Eukaryota</taxon>
        <taxon>Viridiplantae</taxon>
        <taxon>Streptophyta</taxon>
        <taxon>Embryophyta</taxon>
        <taxon>Tracheophyta</taxon>
        <taxon>Spermatophyta</taxon>
        <taxon>Magnoliopsida</taxon>
        <taxon>eudicotyledons</taxon>
        <taxon>Gunneridae</taxon>
        <taxon>Pentapetalae</taxon>
        <taxon>asterids</taxon>
        <taxon>lamiids</taxon>
        <taxon>Solanales</taxon>
        <taxon>Convolvulaceae</taxon>
        <taxon>Cuscuteae</taxon>
        <taxon>Cuscuta</taxon>
        <taxon>Cuscuta subgen. Grammica</taxon>
        <taxon>Cuscuta sect. Cleistogrammica</taxon>
    </lineage>
</organism>
<keyword evidence="5" id="KW-1185">Reference proteome</keyword>